<feature type="region of interest" description="Disordered" evidence="1">
    <location>
        <begin position="48"/>
        <end position="77"/>
    </location>
</feature>
<dbReference type="Pfam" id="PF19534">
    <property type="entry name" value="DUF6059"/>
    <property type="match status" value="1"/>
</dbReference>
<evidence type="ECO:0000313" key="3">
    <source>
        <dbReference type="Proteomes" id="UP000625682"/>
    </source>
</evidence>
<comment type="caution">
    <text evidence="2">The sequence shown here is derived from an EMBL/GenBank/DDBJ whole genome shotgun (WGS) entry which is preliminary data.</text>
</comment>
<keyword evidence="3" id="KW-1185">Reference proteome</keyword>
<evidence type="ECO:0000313" key="2">
    <source>
        <dbReference type="EMBL" id="GGJ63827.1"/>
    </source>
</evidence>
<gene>
    <name evidence="2" type="ORF">GCM10012282_71320</name>
</gene>
<reference evidence="2" key="1">
    <citation type="journal article" date="2014" name="Int. J. Syst. Evol. Microbiol.">
        <title>Complete genome sequence of Corynebacterium casei LMG S-19264T (=DSM 44701T), isolated from a smear-ripened cheese.</title>
        <authorList>
            <consortium name="US DOE Joint Genome Institute (JGI-PGF)"/>
            <person name="Walter F."/>
            <person name="Albersmeier A."/>
            <person name="Kalinowski J."/>
            <person name="Ruckert C."/>
        </authorList>
    </citation>
    <scope>NUCLEOTIDE SEQUENCE</scope>
    <source>
        <strain evidence="2">CGMCC 4.7272</strain>
    </source>
</reference>
<accession>A0A917P6F4</accession>
<organism evidence="2 3">
    <name type="scientific">Streptomyces lacrimifluminis</name>
    <dbReference type="NCBI Taxonomy" id="1500077"/>
    <lineage>
        <taxon>Bacteria</taxon>
        <taxon>Bacillati</taxon>
        <taxon>Actinomycetota</taxon>
        <taxon>Actinomycetes</taxon>
        <taxon>Kitasatosporales</taxon>
        <taxon>Streptomycetaceae</taxon>
        <taxon>Streptomyces</taxon>
    </lineage>
</organism>
<protein>
    <submittedName>
        <fullName evidence="2">Uncharacterized protein</fullName>
    </submittedName>
</protein>
<evidence type="ECO:0000256" key="1">
    <source>
        <dbReference type="SAM" id="MobiDB-lite"/>
    </source>
</evidence>
<dbReference type="AlphaFoldDB" id="A0A917P6F4"/>
<dbReference type="InterPro" id="IPR045701">
    <property type="entry name" value="DUF6059"/>
</dbReference>
<dbReference type="EMBL" id="BMMU01000037">
    <property type="protein sequence ID" value="GGJ63827.1"/>
    <property type="molecule type" value="Genomic_DNA"/>
</dbReference>
<reference evidence="2" key="2">
    <citation type="submission" date="2020-09" db="EMBL/GenBank/DDBJ databases">
        <authorList>
            <person name="Sun Q."/>
            <person name="Zhou Y."/>
        </authorList>
    </citation>
    <scope>NUCLEOTIDE SEQUENCE</scope>
    <source>
        <strain evidence="2">CGMCC 4.7272</strain>
    </source>
</reference>
<dbReference type="Proteomes" id="UP000625682">
    <property type="component" value="Unassembled WGS sequence"/>
</dbReference>
<proteinExistence type="predicted"/>
<sequence>MWWSARRTARRAGRGVATFFLDGFGALAMMFGMVPPATVAQAKDWWLGDAPPEAPRHAIPLDEPPSAHPERLAADVPLSPGERELWAQLKGHGRVEDGPGRRE</sequence>
<name>A0A917P6F4_9ACTN</name>